<evidence type="ECO:0000313" key="3">
    <source>
        <dbReference type="Proteomes" id="UP001596137"/>
    </source>
</evidence>
<gene>
    <name evidence="2" type="ORF">ACFP1K_07020</name>
</gene>
<dbReference type="Proteomes" id="UP001596137">
    <property type="component" value="Unassembled WGS sequence"/>
</dbReference>
<accession>A0ABW1NCU5</accession>
<keyword evidence="3" id="KW-1185">Reference proteome</keyword>
<comment type="caution">
    <text evidence="2">The sequence shown here is derived from an EMBL/GenBank/DDBJ whole genome shotgun (WGS) entry which is preliminary data.</text>
</comment>
<proteinExistence type="predicted"/>
<evidence type="ECO:0008006" key="4">
    <source>
        <dbReference type="Google" id="ProtNLM"/>
    </source>
</evidence>
<protein>
    <recommendedName>
        <fullName evidence="4">Phage tail protein</fullName>
    </recommendedName>
</protein>
<organism evidence="2 3">
    <name type="scientific">Sphaerisporangium aureirubrum</name>
    <dbReference type="NCBI Taxonomy" id="1544736"/>
    <lineage>
        <taxon>Bacteria</taxon>
        <taxon>Bacillati</taxon>
        <taxon>Actinomycetota</taxon>
        <taxon>Actinomycetes</taxon>
        <taxon>Streptosporangiales</taxon>
        <taxon>Streptosporangiaceae</taxon>
        <taxon>Sphaerisporangium</taxon>
    </lineage>
</organism>
<evidence type="ECO:0000313" key="2">
    <source>
        <dbReference type="EMBL" id="MFC6080906.1"/>
    </source>
</evidence>
<evidence type="ECO:0000256" key="1">
    <source>
        <dbReference type="SAM" id="MobiDB-lite"/>
    </source>
</evidence>
<dbReference type="RefSeq" id="WP_380748181.1">
    <property type="nucleotide sequence ID" value="NZ_JBHSRF010000007.1"/>
</dbReference>
<feature type="region of interest" description="Disordered" evidence="1">
    <location>
        <begin position="80"/>
        <end position="103"/>
    </location>
</feature>
<name>A0ABW1NCU5_9ACTN</name>
<reference evidence="3" key="1">
    <citation type="journal article" date="2019" name="Int. J. Syst. Evol. Microbiol.">
        <title>The Global Catalogue of Microorganisms (GCM) 10K type strain sequencing project: providing services to taxonomists for standard genome sequencing and annotation.</title>
        <authorList>
            <consortium name="The Broad Institute Genomics Platform"/>
            <consortium name="The Broad Institute Genome Sequencing Center for Infectious Disease"/>
            <person name="Wu L."/>
            <person name="Ma J."/>
        </authorList>
    </citation>
    <scope>NUCLEOTIDE SEQUENCE [LARGE SCALE GENOMIC DNA]</scope>
    <source>
        <strain evidence="3">JCM 30346</strain>
    </source>
</reference>
<dbReference type="EMBL" id="JBHSRF010000007">
    <property type="protein sequence ID" value="MFC6080906.1"/>
    <property type="molecule type" value="Genomic_DNA"/>
</dbReference>
<sequence>MSSPSVTIDLPSFSTTWEFPALDVVYDTDVGLASFSTVWEFPPITVDTPIRPGITITRDGEIEWRGVLWSPRNQFIPQNDLDGWEDLPDLDQGNVPKSQDDGSWAGVDYPQERIVTVTVQIDDDITFAASRKALRDLTTHGVDETESPLVIRTAGETLLAYGKVTKRRIPVALTGIGKANAVIQWTCSDPYRYWLQEFGVSVLTTASQVIANEGGARTKPRLRFHGPVVVPRIRVAGRILALQVEVPDGVDLNVNCRTEETLLGDSDYVRVHDFSVAIGDLVIPPGDHELEYIPDGGGENGLDVFWRPAEC</sequence>